<dbReference type="Pfam" id="PF13462">
    <property type="entry name" value="Thioredoxin_4"/>
    <property type="match status" value="1"/>
</dbReference>
<keyword evidence="5" id="KW-1185">Reference proteome</keyword>
<sequence length="267" mass="29313">MRSTASASRWSPRLPAGADAARLRERLAFDRPQFYRTPIESVLSAELAIAMITRRDVVKLTGLAVGAAALLPRLSVSAMAQSADAAALMEAGPLGDVWLGPADAKVTIIEYASMTCPHCAHFHKTTLPVLKERYIDTGKVRFTLREFPLDPRATAGFMLARCDGNEKYYPITDLLFDQQEAWAFVRPPENPLDALEKLLRQAGFNKEKLDSCLGNKQTFAGINAVKTRALDVLKVESTPTFFINGQKFAGAMTIEDMEKVIKPILGA</sequence>
<reference evidence="5" key="1">
    <citation type="journal article" date="2019" name="Int. J. Syst. Evol. Microbiol.">
        <title>The Global Catalogue of Microorganisms (GCM) 10K type strain sequencing project: providing services to taxonomists for standard genome sequencing and annotation.</title>
        <authorList>
            <consortium name="The Broad Institute Genomics Platform"/>
            <consortium name="The Broad Institute Genome Sequencing Center for Infectious Disease"/>
            <person name="Wu L."/>
            <person name="Ma J."/>
        </authorList>
    </citation>
    <scope>NUCLEOTIDE SEQUENCE [LARGE SCALE GENOMIC DNA]</scope>
    <source>
        <strain evidence="5">NBRC 107710</strain>
    </source>
</reference>
<dbReference type="InterPro" id="IPR019546">
    <property type="entry name" value="TAT_signal_bac_arc"/>
</dbReference>
<dbReference type="InterPro" id="IPR013766">
    <property type="entry name" value="Thioredoxin_domain"/>
</dbReference>
<dbReference type="PANTHER" id="PTHR13887">
    <property type="entry name" value="GLUTATHIONE S-TRANSFERASE KAPPA"/>
    <property type="match status" value="1"/>
</dbReference>
<dbReference type="Gene3D" id="3.40.30.10">
    <property type="entry name" value="Glutaredoxin"/>
    <property type="match status" value="1"/>
</dbReference>
<comment type="similarity">
    <text evidence="2">Belongs to the thioredoxin family. DsbA subfamily.</text>
</comment>
<evidence type="ECO:0000313" key="4">
    <source>
        <dbReference type="EMBL" id="GLS44721.1"/>
    </source>
</evidence>
<dbReference type="PROSITE" id="PS51352">
    <property type="entry name" value="THIOREDOXIN_2"/>
    <property type="match status" value="1"/>
</dbReference>
<organism evidence="4 5">
    <name type="scientific">Methylobacterium brachythecii</name>
    <dbReference type="NCBI Taxonomy" id="1176177"/>
    <lineage>
        <taxon>Bacteria</taxon>
        <taxon>Pseudomonadati</taxon>
        <taxon>Pseudomonadota</taxon>
        <taxon>Alphaproteobacteria</taxon>
        <taxon>Hyphomicrobiales</taxon>
        <taxon>Methylobacteriaceae</taxon>
        <taxon>Methylobacterium</taxon>
    </lineage>
</organism>
<dbReference type="InterPro" id="IPR012336">
    <property type="entry name" value="Thioredoxin-like_fold"/>
</dbReference>
<evidence type="ECO:0000256" key="1">
    <source>
        <dbReference type="ARBA" id="ARBA00003565"/>
    </source>
</evidence>
<dbReference type="PANTHER" id="PTHR13887:SF56">
    <property type="entry name" value="THIOREDOXIN-LIKE REDUCTASE RV2466C"/>
    <property type="match status" value="1"/>
</dbReference>
<dbReference type="NCBIfam" id="TIGR01409">
    <property type="entry name" value="TAT_signal_seq"/>
    <property type="match status" value="1"/>
</dbReference>
<dbReference type="SUPFAM" id="SSF52833">
    <property type="entry name" value="Thioredoxin-like"/>
    <property type="match status" value="1"/>
</dbReference>
<comment type="function">
    <text evidence="1">May be required for disulfide bond formation in some proteins.</text>
</comment>
<name>A0ABQ6D6E6_9HYPH</name>
<accession>A0ABQ6D6E6</accession>
<dbReference type="Proteomes" id="UP001156881">
    <property type="component" value="Unassembled WGS sequence"/>
</dbReference>
<comment type="caution">
    <text evidence="4">The sequence shown here is derived from an EMBL/GenBank/DDBJ whole genome shotgun (WGS) entry which is preliminary data.</text>
</comment>
<dbReference type="InterPro" id="IPR036249">
    <property type="entry name" value="Thioredoxin-like_sf"/>
</dbReference>
<evidence type="ECO:0000259" key="3">
    <source>
        <dbReference type="PROSITE" id="PS51352"/>
    </source>
</evidence>
<protein>
    <recommendedName>
        <fullName evidence="3">Thioredoxin domain-containing protein</fullName>
    </recommendedName>
</protein>
<dbReference type="EMBL" id="BSPG01000014">
    <property type="protein sequence ID" value="GLS44721.1"/>
    <property type="molecule type" value="Genomic_DNA"/>
</dbReference>
<evidence type="ECO:0000313" key="5">
    <source>
        <dbReference type="Proteomes" id="UP001156881"/>
    </source>
</evidence>
<evidence type="ECO:0000256" key="2">
    <source>
        <dbReference type="ARBA" id="ARBA00005791"/>
    </source>
</evidence>
<gene>
    <name evidence="4" type="ORF">GCM10007884_27090</name>
</gene>
<proteinExistence type="inferred from homology"/>
<feature type="domain" description="Thioredoxin" evidence="3">
    <location>
        <begin position="74"/>
        <end position="266"/>
    </location>
</feature>